<organism evidence="8 9">
    <name type="scientific">Limnochorda pilosa</name>
    <dbReference type="NCBI Taxonomy" id="1555112"/>
    <lineage>
        <taxon>Bacteria</taxon>
        <taxon>Bacillati</taxon>
        <taxon>Bacillota</taxon>
        <taxon>Limnochordia</taxon>
        <taxon>Limnochordales</taxon>
        <taxon>Limnochordaceae</taxon>
        <taxon>Limnochorda</taxon>
    </lineage>
</organism>
<dbReference type="GO" id="GO:0008170">
    <property type="term" value="F:N-methyltransferase activity"/>
    <property type="evidence" value="ECO:0007669"/>
    <property type="project" value="InterPro"/>
</dbReference>
<evidence type="ECO:0000256" key="1">
    <source>
        <dbReference type="ARBA" id="ARBA00006594"/>
    </source>
</evidence>
<name>A0A0K2SQS3_LIMPI</name>
<evidence type="ECO:0000256" key="5">
    <source>
        <dbReference type="RuleBase" id="RU362026"/>
    </source>
</evidence>
<dbReference type="KEGG" id="lpil:LIP_3546"/>
<dbReference type="Proteomes" id="UP000065807">
    <property type="component" value="Chromosome"/>
</dbReference>
<proteinExistence type="inferred from homology"/>
<dbReference type="GO" id="GO:0003677">
    <property type="term" value="F:DNA binding"/>
    <property type="evidence" value="ECO:0007669"/>
    <property type="project" value="InterPro"/>
</dbReference>
<dbReference type="InterPro" id="IPR029063">
    <property type="entry name" value="SAM-dependent_MTases_sf"/>
</dbReference>
<dbReference type="GO" id="GO:0032259">
    <property type="term" value="P:methylation"/>
    <property type="evidence" value="ECO:0007669"/>
    <property type="project" value="UniProtKB-KW"/>
</dbReference>
<gene>
    <name evidence="8" type="ORF">LIP_3546</name>
</gene>
<keyword evidence="9" id="KW-1185">Reference proteome</keyword>
<protein>
    <recommendedName>
        <fullName evidence="5">Methyltransferase</fullName>
        <ecNumber evidence="5">2.1.1.-</ecNumber>
    </recommendedName>
</protein>
<evidence type="ECO:0000313" key="8">
    <source>
        <dbReference type="EMBL" id="BAS29357.1"/>
    </source>
</evidence>
<dbReference type="PANTHER" id="PTHR13370:SF24">
    <property type="entry name" value="TYPE III RESTRICTION-MODIFICATION ENZYME STYLTI MOD SUBUNIT"/>
    <property type="match status" value="1"/>
</dbReference>
<dbReference type="GO" id="GO:0005737">
    <property type="term" value="C:cytoplasm"/>
    <property type="evidence" value="ECO:0007669"/>
    <property type="project" value="TreeGrafter"/>
</dbReference>
<keyword evidence="4" id="KW-0680">Restriction system</keyword>
<dbReference type="AlphaFoldDB" id="A0A0K2SQS3"/>
<dbReference type="OrthoDB" id="9800801at2"/>
<dbReference type="GO" id="GO:0009307">
    <property type="term" value="P:DNA restriction-modification system"/>
    <property type="evidence" value="ECO:0007669"/>
    <property type="project" value="UniProtKB-KW"/>
</dbReference>
<feature type="domain" description="NACHT-associated inactive Restriction Endonuclease 1 sensor" evidence="7">
    <location>
        <begin position="345"/>
        <end position="445"/>
    </location>
</feature>
<dbReference type="PANTHER" id="PTHR13370">
    <property type="entry name" value="RNA METHYLASE-RELATED"/>
    <property type="match status" value="1"/>
</dbReference>
<dbReference type="EC" id="2.1.1.-" evidence="5"/>
<evidence type="ECO:0000256" key="2">
    <source>
        <dbReference type="ARBA" id="ARBA00022603"/>
    </source>
</evidence>
<reference evidence="9" key="2">
    <citation type="journal article" date="2016" name="Int. J. Syst. Evol. Microbiol.">
        <title>Complete genome sequence and cell structure of Limnochorda pilosa, a Gram-negative spore-former within the phylum Firmicutes.</title>
        <authorList>
            <person name="Watanabe M."/>
            <person name="Kojima H."/>
            <person name="Fukui M."/>
        </authorList>
    </citation>
    <scope>NUCLEOTIDE SEQUENCE [LARGE SCALE GENOMIC DNA]</scope>
    <source>
        <strain evidence="9">HC45</strain>
    </source>
</reference>
<dbReference type="Pfam" id="PF22722">
    <property type="entry name" value="NA-iREase1"/>
    <property type="match status" value="1"/>
</dbReference>
<evidence type="ECO:0000256" key="4">
    <source>
        <dbReference type="ARBA" id="ARBA00022747"/>
    </source>
</evidence>
<keyword evidence="3" id="KW-0808">Transferase</keyword>
<dbReference type="InterPro" id="IPR002052">
    <property type="entry name" value="DNA_methylase_N6_adenine_CS"/>
</dbReference>
<feature type="domain" description="DNA methylase N-4/N-6" evidence="6">
    <location>
        <begin position="22"/>
        <end position="287"/>
    </location>
</feature>
<dbReference type="PROSITE" id="PS00092">
    <property type="entry name" value="N6_MTASE"/>
    <property type="match status" value="1"/>
</dbReference>
<sequence>MNKFYLGDNLTILREHVPDESVDLIYLDPPFNSNATYNVLFKEPSGEASQAQITAFEDTWHWGLESERAYREVVTEGPRDLANLLQALRAFLGQNDMMAYLTMMSIRLVELHRVLKPTGSLYLHCDPTASHYIKLLLDAVFGAERFRREIVWRSGWVSGFKSRASNWIRNHDTILYYTRGARFVFNKEAAYQPHPEGYQRRGGGANPRGVALDDVWTDVYSPWIMSFSREKLGYPTQKPEALLERIIQVSSNEGDVVLDPFCGCGTAVAVAERLNRRWIGIDITHLAIALMKHRLHDAFSEELSPYEVLGAPTTVEDARALLDEKDGRFQFEWWALGLIDARPAHDKKKGADTGIDGYINFFDDGSGKAKTIIVQVKSGNVTASQIRDLKGVLEREKAPIGAFITLEAPTKPMVKEAAAAGLYEPPSLPGKRYPRIQILTIEDLLAGHARLEFPRLAEATFQRAKRASKDRPVEQGQLGM</sequence>
<evidence type="ECO:0000313" key="9">
    <source>
        <dbReference type="Proteomes" id="UP000065807"/>
    </source>
</evidence>
<dbReference type="SUPFAM" id="SSF53335">
    <property type="entry name" value="S-adenosyl-L-methionine-dependent methyltransferases"/>
    <property type="match status" value="1"/>
</dbReference>
<comment type="similarity">
    <text evidence="1 5">Belongs to the N(4)/N(6)-methyltransferase family.</text>
</comment>
<dbReference type="InterPro" id="IPR001091">
    <property type="entry name" value="RM_Methyltransferase"/>
</dbReference>
<dbReference type="InterPro" id="IPR054557">
    <property type="entry name" value="NA-iREase1_dom"/>
</dbReference>
<accession>A0A0K2SQS3</accession>
<evidence type="ECO:0000259" key="7">
    <source>
        <dbReference type="Pfam" id="PF22722"/>
    </source>
</evidence>
<dbReference type="EMBL" id="AP014924">
    <property type="protein sequence ID" value="BAS29357.1"/>
    <property type="molecule type" value="Genomic_DNA"/>
</dbReference>
<dbReference type="CDD" id="cd02440">
    <property type="entry name" value="AdoMet_MTases"/>
    <property type="match status" value="1"/>
</dbReference>
<dbReference type="Gene3D" id="3.40.50.150">
    <property type="entry name" value="Vaccinia Virus protein VP39"/>
    <property type="match status" value="1"/>
</dbReference>
<dbReference type="Pfam" id="PF01555">
    <property type="entry name" value="N6_N4_Mtase"/>
    <property type="match status" value="1"/>
</dbReference>
<keyword evidence="2 8" id="KW-0489">Methyltransferase</keyword>
<evidence type="ECO:0000256" key="3">
    <source>
        <dbReference type="ARBA" id="ARBA00022679"/>
    </source>
</evidence>
<dbReference type="PRINTS" id="PR00508">
    <property type="entry name" value="S21N4MTFRASE"/>
</dbReference>
<dbReference type="STRING" id="1555112.LIP_3546"/>
<dbReference type="PATRIC" id="fig|1555112.3.peg.3582"/>
<evidence type="ECO:0000259" key="6">
    <source>
        <dbReference type="Pfam" id="PF01555"/>
    </source>
</evidence>
<dbReference type="InterPro" id="IPR002941">
    <property type="entry name" value="DNA_methylase_N4/N6"/>
</dbReference>
<reference evidence="9" key="1">
    <citation type="submission" date="2015-07" db="EMBL/GenBank/DDBJ databases">
        <title>Complete genome sequence and phylogenetic analysis of Limnochorda pilosa.</title>
        <authorList>
            <person name="Watanabe M."/>
            <person name="Kojima H."/>
            <person name="Fukui M."/>
        </authorList>
    </citation>
    <scope>NUCLEOTIDE SEQUENCE [LARGE SCALE GENOMIC DNA]</scope>
    <source>
        <strain evidence="9">HC45</strain>
    </source>
</reference>
<dbReference type="REBASE" id="124155">
    <property type="entry name" value="M.LpiHC45ORF3546P"/>
</dbReference>